<dbReference type="InterPro" id="IPR036485">
    <property type="entry name" value="Glu_synth_asu_C_sf"/>
</dbReference>
<dbReference type="Gene3D" id="2.160.20.60">
    <property type="entry name" value="Glutamate synthase, alpha subunit, C-terminal domain"/>
    <property type="match status" value="1"/>
</dbReference>
<dbReference type="STRING" id="1223545.GS4_07_00970"/>
<accession>M0QFL8</accession>
<dbReference type="PIRSF" id="PIRSF006519">
    <property type="entry name" value="GOGAT_dom3"/>
    <property type="match status" value="1"/>
</dbReference>
<dbReference type="PANTHER" id="PTHR39673">
    <property type="entry name" value="TUNGSTEN FORMYLMETHANOFURAN DEHYDROGENASE, SUBUNIT C (FWDC)"/>
    <property type="match status" value="1"/>
</dbReference>
<dbReference type="InterPro" id="IPR012061">
    <property type="entry name" value="Glu_synth_lsu_3"/>
</dbReference>
<dbReference type="AlphaFoldDB" id="M0QFL8"/>
<reference evidence="1 2" key="1">
    <citation type="submission" date="2013-01" db="EMBL/GenBank/DDBJ databases">
        <title>Whole genome shotgun sequence of Gordonia soli NBRC 108243.</title>
        <authorList>
            <person name="Isaki-Nakamura S."/>
            <person name="Hosoyama A."/>
            <person name="Tsuchikane K."/>
            <person name="Ando Y."/>
            <person name="Baba S."/>
            <person name="Ohji S."/>
            <person name="Hamada M."/>
            <person name="Tamura T."/>
            <person name="Yamazoe A."/>
            <person name="Yamazaki S."/>
            <person name="Fujita N."/>
        </authorList>
    </citation>
    <scope>NUCLEOTIDE SEQUENCE [LARGE SCALE GENOMIC DNA]</scope>
    <source>
        <strain evidence="1 2">NBRC 108243</strain>
    </source>
</reference>
<dbReference type="PANTHER" id="PTHR39673:SF5">
    <property type="entry name" value="TUNGSTEN-CONTAINING FORMYLMETHANOFURAN DEHYDROGENASE 2 SUBUNIT C"/>
    <property type="match status" value="1"/>
</dbReference>
<dbReference type="RefSeq" id="WP_007618416.1">
    <property type="nucleotide sequence ID" value="NZ_BANX01000007.1"/>
</dbReference>
<proteinExistence type="predicted"/>
<sequence>MAPSVTEIPAERRTAAPQDEIHSAVLDLRETTVREVNEILQAPDAPARSTVSAPRGAHALACGLTADVEVTIDGHVGYYCAGMNQRAQVTVTGNAGVGVAENMMSGSVRVRGDASQSAGATAHGGMLVIEGNAAARCGISMKGVDIVVGGDIGHMSAFMGQAGRLVVCGDAGEALGDSLYEARIYVRGSVASLGADCIKKEMRAEHLAELTELLAAAGFDAEPADFTRYGSARELYNFRVDNASSY</sequence>
<dbReference type="Proteomes" id="UP000011666">
    <property type="component" value="Unassembled WGS sequence"/>
</dbReference>
<dbReference type="CDD" id="cd00504">
    <property type="entry name" value="GXGXG"/>
    <property type="match status" value="1"/>
</dbReference>
<name>M0QFL8_9ACTN</name>
<dbReference type="EMBL" id="BANX01000007">
    <property type="protein sequence ID" value="GAC67348.1"/>
    <property type="molecule type" value="Genomic_DNA"/>
</dbReference>
<organism evidence="1 2">
    <name type="scientific">Gordonia soli NBRC 108243</name>
    <dbReference type="NCBI Taxonomy" id="1223545"/>
    <lineage>
        <taxon>Bacteria</taxon>
        <taxon>Bacillati</taxon>
        <taxon>Actinomycetota</taxon>
        <taxon>Actinomycetes</taxon>
        <taxon>Mycobacteriales</taxon>
        <taxon>Gordoniaceae</taxon>
        <taxon>Gordonia</taxon>
    </lineage>
</organism>
<comment type="caution">
    <text evidence="1">The sequence shown here is derived from an EMBL/GenBank/DDBJ whole genome shotgun (WGS) entry which is preliminary data.</text>
</comment>
<protein>
    <submittedName>
        <fullName evidence="1">Uncharacterized protein</fullName>
    </submittedName>
</protein>
<evidence type="ECO:0000313" key="1">
    <source>
        <dbReference type="EMBL" id="GAC67348.1"/>
    </source>
</evidence>
<dbReference type="SUPFAM" id="SSF69336">
    <property type="entry name" value="Alpha subunit of glutamate synthase, C-terminal domain"/>
    <property type="match status" value="1"/>
</dbReference>
<dbReference type="GO" id="GO:0016491">
    <property type="term" value="F:oxidoreductase activity"/>
    <property type="evidence" value="ECO:0007669"/>
    <property type="project" value="InterPro"/>
</dbReference>
<dbReference type="OrthoDB" id="287000at2"/>
<gene>
    <name evidence="1" type="ORF">GS4_07_00970</name>
</gene>
<evidence type="ECO:0000313" key="2">
    <source>
        <dbReference type="Proteomes" id="UP000011666"/>
    </source>
</evidence>
<keyword evidence="2" id="KW-1185">Reference proteome</keyword>
<dbReference type="eggNOG" id="COG2218">
    <property type="taxonomic scope" value="Bacteria"/>
</dbReference>